<organism evidence="2">
    <name type="scientific">bioreactor metagenome</name>
    <dbReference type="NCBI Taxonomy" id="1076179"/>
    <lineage>
        <taxon>unclassified sequences</taxon>
        <taxon>metagenomes</taxon>
        <taxon>ecological metagenomes</taxon>
    </lineage>
</organism>
<reference evidence="2" key="1">
    <citation type="submission" date="2019-08" db="EMBL/GenBank/DDBJ databases">
        <authorList>
            <person name="Kucharzyk K."/>
            <person name="Murdoch R.W."/>
            <person name="Higgins S."/>
            <person name="Loffler F."/>
        </authorList>
    </citation>
    <scope>NUCLEOTIDE SEQUENCE</scope>
</reference>
<feature type="domain" description="D-alanyl-D-alanine carboxypeptidase-like core" evidence="1">
    <location>
        <begin position="47"/>
        <end position="177"/>
    </location>
</feature>
<keyword evidence="2" id="KW-0645">Protease</keyword>
<evidence type="ECO:0000259" key="1">
    <source>
        <dbReference type="Pfam" id="PF02557"/>
    </source>
</evidence>
<dbReference type="EC" id="3.4.-.-" evidence="2"/>
<accession>A0A645FRD7</accession>
<dbReference type="EMBL" id="VSSQ01064008">
    <property type="protein sequence ID" value="MPN16987.1"/>
    <property type="molecule type" value="Genomic_DNA"/>
</dbReference>
<sequence>MNPENRDDYLILVNSTHSVSNDYKPSDLTDIADTRKDRDAQQMCLVAEKALEALYIEMRANGFTDVSVTSGYRSYYTQEYLFNNSVNSIMSRDGCSEAEAKKKAAVGTAPPGTSEHQTGLCCDMHNLDTAKQSFADEAAAKWLAENAHKFGFILRYQKDKQDITGIMFEPWHFRYVGRYHATKMYEYKMCLEEYLAKYKNS</sequence>
<dbReference type="InterPro" id="IPR052179">
    <property type="entry name" value="DD-CPase-like"/>
</dbReference>
<dbReference type="Pfam" id="PF02557">
    <property type="entry name" value="VanY"/>
    <property type="match status" value="1"/>
</dbReference>
<dbReference type="InterPro" id="IPR003709">
    <property type="entry name" value="VanY-like_core_dom"/>
</dbReference>
<dbReference type="Gene3D" id="3.30.1380.10">
    <property type="match status" value="1"/>
</dbReference>
<dbReference type="InterPro" id="IPR009045">
    <property type="entry name" value="Zn_M74/Hedgehog-like"/>
</dbReference>
<dbReference type="PANTHER" id="PTHR34385:SF1">
    <property type="entry name" value="PEPTIDOGLYCAN L-ALANYL-D-GLUTAMATE ENDOPEPTIDASE CWLK"/>
    <property type="match status" value="1"/>
</dbReference>
<dbReference type="SUPFAM" id="SSF55166">
    <property type="entry name" value="Hedgehog/DD-peptidase"/>
    <property type="match status" value="1"/>
</dbReference>
<keyword evidence="2" id="KW-0378">Hydrolase</keyword>
<dbReference type="PANTHER" id="PTHR34385">
    <property type="entry name" value="D-ALANYL-D-ALANINE CARBOXYPEPTIDASE"/>
    <property type="match status" value="1"/>
</dbReference>
<dbReference type="AlphaFoldDB" id="A0A645FRD7"/>
<comment type="caution">
    <text evidence="2">The sequence shown here is derived from an EMBL/GenBank/DDBJ whole genome shotgun (WGS) entry which is preliminary data.</text>
</comment>
<dbReference type="GO" id="GO:0004180">
    <property type="term" value="F:carboxypeptidase activity"/>
    <property type="evidence" value="ECO:0007669"/>
    <property type="project" value="UniProtKB-KW"/>
</dbReference>
<dbReference type="InterPro" id="IPR058193">
    <property type="entry name" value="VanY/YodJ_core_dom"/>
</dbReference>
<name>A0A645FRD7_9ZZZZ</name>
<proteinExistence type="predicted"/>
<dbReference type="CDD" id="cd14852">
    <property type="entry name" value="LD-carboxypeptidase"/>
    <property type="match status" value="1"/>
</dbReference>
<dbReference type="GO" id="GO:0006508">
    <property type="term" value="P:proteolysis"/>
    <property type="evidence" value="ECO:0007669"/>
    <property type="project" value="InterPro"/>
</dbReference>
<gene>
    <name evidence="2" type="primary">yodJ_5</name>
    <name evidence="2" type="ORF">SDC9_164336</name>
</gene>
<protein>
    <submittedName>
        <fullName evidence="2">Putative carboxypeptidase YodJ</fullName>
        <ecNumber evidence="2">3.4.-.-</ecNumber>
    </submittedName>
</protein>
<evidence type="ECO:0000313" key="2">
    <source>
        <dbReference type="EMBL" id="MPN16987.1"/>
    </source>
</evidence>
<keyword evidence="2" id="KW-0121">Carboxypeptidase</keyword>